<keyword evidence="2" id="KW-1185">Reference proteome</keyword>
<name>G1WGG5_9ACTN</name>
<comment type="caution">
    <text evidence="1">The sequence shown here is derived from an EMBL/GenBank/DDBJ whole genome shotgun (WGS) entry which is preliminary data.</text>
</comment>
<dbReference type="PATRIC" id="fig|742742.3.peg.411"/>
<dbReference type="AlphaFoldDB" id="G1WGG5"/>
<organism evidence="1 2">
    <name type="scientific">Collinsella tanakaei YIT 12063</name>
    <dbReference type="NCBI Taxonomy" id="742742"/>
    <lineage>
        <taxon>Bacteria</taxon>
        <taxon>Bacillati</taxon>
        <taxon>Actinomycetota</taxon>
        <taxon>Coriobacteriia</taxon>
        <taxon>Coriobacteriales</taxon>
        <taxon>Coriobacteriaceae</taxon>
        <taxon>Collinsella</taxon>
    </lineage>
</organism>
<dbReference type="OrthoDB" id="3178255at2"/>
<proteinExistence type="predicted"/>
<dbReference type="RefSeq" id="WP_009140464.1">
    <property type="nucleotide sequence ID" value="NZ_JH126467.1"/>
</dbReference>
<reference evidence="1 2" key="1">
    <citation type="submission" date="2011-06" db="EMBL/GenBank/DDBJ databases">
        <title>The Genome Sequence of Collinsella tanakaei YIT 12063.</title>
        <authorList>
            <consortium name="The Broad Institute Genome Sequencing Platform"/>
            <person name="Earl A."/>
            <person name="Ward D."/>
            <person name="Feldgarden M."/>
            <person name="Gevers D."/>
            <person name="Morotomi M."/>
            <person name="Young S.K."/>
            <person name="Zeng Q."/>
            <person name="Gargeya S."/>
            <person name="Fitzgerald M."/>
            <person name="Haas B."/>
            <person name="Abouelleil A."/>
            <person name="Alvarado L."/>
            <person name="Arachchi H.M."/>
            <person name="Berlin A."/>
            <person name="Brown A."/>
            <person name="Chapman S.B."/>
            <person name="Chen Z."/>
            <person name="Dunbar C."/>
            <person name="Freedman E."/>
            <person name="Gearin G."/>
            <person name="Gellesch M."/>
            <person name="Goldberg J."/>
            <person name="Griggs A."/>
            <person name="Gujja S."/>
            <person name="Heiman D."/>
            <person name="Howarth C."/>
            <person name="Larson L."/>
            <person name="Lui A."/>
            <person name="MacDonald P.J.P."/>
            <person name="Mehta T."/>
            <person name="Montmayeur A."/>
            <person name="Murphy C."/>
            <person name="Neiman D."/>
            <person name="Pearson M."/>
            <person name="Priest M."/>
            <person name="Roberts A."/>
            <person name="Saif S."/>
            <person name="Shea T."/>
            <person name="Shenoy N."/>
            <person name="Sisk P."/>
            <person name="Stolte C."/>
            <person name="Sykes S."/>
            <person name="Wortman J."/>
            <person name="Nusbaum C."/>
            <person name="Birren B."/>
        </authorList>
    </citation>
    <scope>NUCLEOTIDE SEQUENCE [LARGE SCALE GENOMIC DNA]</scope>
    <source>
        <strain evidence="1 2">YIT 12063</strain>
    </source>
</reference>
<dbReference type="GeneID" id="62758203"/>
<dbReference type="STRING" id="742742.HMPREF9452_00428"/>
<dbReference type="Proteomes" id="UP000004830">
    <property type="component" value="Unassembled WGS sequence"/>
</dbReference>
<evidence type="ECO:0000313" key="2">
    <source>
        <dbReference type="Proteomes" id="UP000004830"/>
    </source>
</evidence>
<accession>G1WGG5</accession>
<dbReference type="EMBL" id="ADLS01000006">
    <property type="protein sequence ID" value="EGX67416.1"/>
    <property type="molecule type" value="Genomic_DNA"/>
</dbReference>
<sequence>MAVMKNLCSLDAVEGSAYGAAWPRFADGAPVVIGDCVKGVMCDVHVASIVFRYGCVLLYDSQMFHYVKLNGGERAQRPDGTRLALD</sequence>
<gene>
    <name evidence="1" type="ORF">HMPREF9452_00428</name>
</gene>
<protein>
    <submittedName>
        <fullName evidence="1">Uncharacterized protein</fullName>
    </submittedName>
</protein>
<dbReference type="HOGENOM" id="CLU_2492495_0_0_11"/>
<evidence type="ECO:0000313" key="1">
    <source>
        <dbReference type="EMBL" id="EGX67416.1"/>
    </source>
</evidence>